<evidence type="ECO:0000256" key="3">
    <source>
        <dbReference type="ARBA" id="ARBA00022692"/>
    </source>
</evidence>
<evidence type="ECO:0000313" key="7">
    <source>
        <dbReference type="EMBL" id="OHA00398.1"/>
    </source>
</evidence>
<dbReference type="EMBL" id="MHQJ01000048">
    <property type="protein sequence ID" value="OHA00398.1"/>
    <property type="molecule type" value="Genomic_DNA"/>
</dbReference>
<organism evidence="7 8">
    <name type="scientific">Candidatus Sungbacteria bacterium RIFCSPHIGHO2_02_FULL_49_12</name>
    <dbReference type="NCBI Taxonomy" id="1802271"/>
    <lineage>
        <taxon>Bacteria</taxon>
        <taxon>Candidatus Sungiibacteriota</taxon>
    </lineage>
</organism>
<evidence type="ECO:0000256" key="1">
    <source>
        <dbReference type="ARBA" id="ARBA00004651"/>
    </source>
</evidence>
<feature type="transmembrane region" description="Helical" evidence="6">
    <location>
        <begin position="54"/>
        <end position="72"/>
    </location>
</feature>
<sequence>MTLTSIALLGFAVLAAVTSQLIFKYWVAGLGVLTTVPATAFSLVIKILQSPQMLLGLALYGAGFLAWMFLLSRNSLSFVYPLSLSLNVILVFLFARVFLYEPVSYFQMLGVALIIAGMYLVLAR</sequence>
<keyword evidence="3 6" id="KW-0812">Transmembrane</keyword>
<dbReference type="PANTHER" id="PTHR30561">
    <property type="entry name" value="SMR FAMILY PROTON-DEPENDENT DRUG EFFLUX TRANSPORTER SUGE"/>
    <property type="match status" value="1"/>
</dbReference>
<reference evidence="7 8" key="1">
    <citation type="journal article" date="2016" name="Nat. Commun.">
        <title>Thousands of microbial genomes shed light on interconnected biogeochemical processes in an aquifer system.</title>
        <authorList>
            <person name="Anantharaman K."/>
            <person name="Brown C.T."/>
            <person name="Hug L.A."/>
            <person name="Sharon I."/>
            <person name="Castelle C.J."/>
            <person name="Probst A.J."/>
            <person name="Thomas B.C."/>
            <person name="Singh A."/>
            <person name="Wilkins M.J."/>
            <person name="Karaoz U."/>
            <person name="Brodie E.L."/>
            <person name="Williams K.H."/>
            <person name="Hubbard S.S."/>
            <person name="Banfield J.F."/>
        </authorList>
    </citation>
    <scope>NUCLEOTIDE SEQUENCE [LARGE SCALE GENOMIC DNA]</scope>
</reference>
<evidence type="ECO:0000313" key="8">
    <source>
        <dbReference type="Proteomes" id="UP000177362"/>
    </source>
</evidence>
<protein>
    <recommendedName>
        <fullName evidence="9">EamA domain-containing protein</fullName>
    </recommendedName>
</protein>
<feature type="transmembrane region" description="Helical" evidence="6">
    <location>
        <begin position="105"/>
        <end position="122"/>
    </location>
</feature>
<name>A0A1G2KLS2_9BACT</name>
<evidence type="ECO:0000256" key="2">
    <source>
        <dbReference type="ARBA" id="ARBA00022475"/>
    </source>
</evidence>
<evidence type="ECO:0008006" key="9">
    <source>
        <dbReference type="Google" id="ProtNLM"/>
    </source>
</evidence>
<dbReference type="Gene3D" id="1.10.3730.20">
    <property type="match status" value="1"/>
</dbReference>
<dbReference type="InterPro" id="IPR000390">
    <property type="entry name" value="Small_drug/metabolite_transptr"/>
</dbReference>
<keyword evidence="4 6" id="KW-1133">Transmembrane helix</keyword>
<evidence type="ECO:0000256" key="5">
    <source>
        <dbReference type="ARBA" id="ARBA00023136"/>
    </source>
</evidence>
<dbReference type="PANTHER" id="PTHR30561:SF9">
    <property type="entry name" value="4-AMINO-4-DEOXY-L-ARABINOSE-PHOSPHOUNDECAPRENOL FLIPPASE SUBUNIT ARNF-RELATED"/>
    <property type="match status" value="1"/>
</dbReference>
<evidence type="ECO:0000256" key="6">
    <source>
        <dbReference type="SAM" id="Phobius"/>
    </source>
</evidence>
<dbReference type="STRING" id="1802271.A3C11_02275"/>
<gene>
    <name evidence="7" type="ORF">A3C11_02275</name>
</gene>
<evidence type="ECO:0000256" key="4">
    <source>
        <dbReference type="ARBA" id="ARBA00022989"/>
    </source>
</evidence>
<dbReference type="SUPFAM" id="SSF103481">
    <property type="entry name" value="Multidrug resistance efflux transporter EmrE"/>
    <property type="match status" value="1"/>
</dbReference>
<dbReference type="GO" id="GO:0022857">
    <property type="term" value="F:transmembrane transporter activity"/>
    <property type="evidence" value="ECO:0007669"/>
    <property type="project" value="InterPro"/>
</dbReference>
<dbReference type="InterPro" id="IPR037185">
    <property type="entry name" value="EmrE-like"/>
</dbReference>
<comment type="subcellular location">
    <subcellularLocation>
        <location evidence="1">Cell membrane</location>
        <topology evidence="1">Multi-pass membrane protein</topology>
    </subcellularLocation>
</comment>
<dbReference type="Proteomes" id="UP000177362">
    <property type="component" value="Unassembled WGS sequence"/>
</dbReference>
<keyword evidence="5 6" id="KW-0472">Membrane</keyword>
<feature type="transmembrane region" description="Helical" evidence="6">
    <location>
        <begin position="78"/>
        <end position="98"/>
    </location>
</feature>
<accession>A0A1G2KLS2</accession>
<proteinExistence type="predicted"/>
<dbReference type="GO" id="GO:0005886">
    <property type="term" value="C:plasma membrane"/>
    <property type="evidence" value="ECO:0007669"/>
    <property type="project" value="UniProtKB-SubCell"/>
</dbReference>
<keyword evidence="2" id="KW-1003">Cell membrane</keyword>
<dbReference type="AlphaFoldDB" id="A0A1G2KLS2"/>
<comment type="caution">
    <text evidence="7">The sequence shown here is derived from an EMBL/GenBank/DDBJ whole genome shotgun (WGS) entry which is preliminary data.</text>
</comment>